<evidence type="ECO:0000313" key="9">
    <source>
        <dbReference type="Proteomes" id="UP000568106"/>
    </source>
</evidence>
<dbReference type="GO" id="GO:0003677">
    <property type="term" value="F:DNA binding"/>
    <property type="evidence" value="ECO:0007669"/>
    <property type="project" value="UniProtKB-UniRule"/>
</dbReference>
<dbReference type="Gene3D" id="1.10.10.10">
    <property type="entry name" value="Winged helix-like DNA-binding domain superfamily/Winged helix DNA-binding domain"/>
    <property type="match status" value="1"/>
</dbReference>
<dbReference type="InterPro" id="IPR016032">
    <property type="entry name" value="Sig_transdc_resp-reg_C-effctor"/>
</dbReference>
<keyword evidence="2 4" id="KW-0802">TPR repeat</keyword>
<evidence type="ECO:0000256" key="2">
    <source>
        <dbReference type="ARBA" id="ARBA00022803"/>
    </source>
</evidence>
<reference evidence="8" key="1">
    <citation type="submission" date="2020-08" db="EMBL/GenBank/DDBJ databases">
        <title>Genomic Encyclopedia of Type Strains, Phase IV (KMG-V): Genome sequencing to study the core and pangenomes of soil and plant-associated prokaryotes.</title>
        <authorList>
            <person name="Whitman W."/>
        </authorList>
    </citation>
    <scope>NUCLEOTIDE SEQUENCE [LARGE SCALE GENOMIC DNA]</scope>
    <source>
        <strain evidence="8">M8UP27</strain>
    </source>
</reference>
<keyword evidence="9" id="KW-1185">Reference proteome</keyword>
<keyword evidence="6" id="KW-0812">Transmembrane</keyword>
<protein>
    <submittedName>
        <fullName evidence="8">DNA-binding winged helix-turn-helix (WHTH) protein/TolB-like protein</fullName>
    </submittedName>
</protein>
<dbReference type="SMART" id="SM00862">
    <property type="entry name" value="Trans_reg_C"/>
    <property type="match status" value="1"/>
</dbReference>
<dbReference type="GO" id="GO:0006355">
    <property type="term" value="P:regulation of DNA-templated transcription"/>
    <property type="evidence" value="ECO:0007669"/>
    <property type="project" value="InterPro"/>
</dbReference>
<dbReference type="InterPro" id="IPR019734">
    <property type="entry name" value="TPR_rpt"/>
</dbReference>
<gene>
    <name evidence="8" type="ORF">HDF09_004071</name>
</gene>
<dbReference type="SUPFAM" id="SSF81901">
    <property type="entry name" value="HCP-like"/>
    <property type="match status" value="1"/>
</dbReference>
<dbReference type="InterPro" id="IPR001867">
    <property type="entry name" value="OmpR/PhoB-type_DNA-bd"/>
</dbReference>
<organism evidence="8 9">
    <name type="scientific">Tunturiibacter empetritectus</name>
    <dbReference type="NCBI Taxonomy" id="3069691"/>
    <lineage>
        <taxon>Bacteria</taxon>
        <taxon>Pseudomonadati</taxon>
        <taxon>Acidobacteriota</taxon>
        <taxon>Terriglobia</taxon>
        <taxon>Terriglobales</taxon>
        <taxon>Acidobacteriaceae</taxon>
        <taxon>Tunturiibacter</taxon>
    </lineage>
</organism>
<keyword evidence="6" id="KW-1133">Transmembrane helix</keyword>
<evidence type="ECO:0000256" key="1">
    <source>
        <dbReference type="ARBA" id="ARBA00022737"/>
    </source>
</evidence>
<dbReference type="SUPFAM" id="SSF46894">
    <property type="entry name" value="C-terminal effector domain of the bipartite response regulators"/>
    <property type="match status" value="1"/>
</dbReference>
<evidence type="ECO:0000313" key="8">
    <source>
        <dbReference type="EMBL" id="MBB5319363.1"/>
    </source>
</evidence>
<dbReference type="PROSITE" id="PS51755">
    <property type="entry name" value="OMPR_PHOB"/>
    <property type="match status" value="1"/>
</dbReference>
<evidence type="ECO:0000256" key="5">
    <source>
        <dbReference type="PROSITE-ProRule" id="PRU01091"/>
    </source>
</evidence>
<keyword evidence="1" id="KW-0677">Repeat</keyword>
<dbReference type="Gene3D" id="1.25.40.10">
    <property type="entry name" value="Tetratricopeptide repeat domain"/>
    <property type="match status" value="2"/>
</dbReference>
<dbReference type="InterPro" id="IPR050498">
    <property type="entry name" value="Ycf3"/>
</dbReference>
<feature type="repeat" description="TPR" evidence="4">
    <location>
        <begin position="405"/>
        <end position="438"/>
    </location>
</feature>
<dbReference type="Pfam" id="PF13414">
    <property type="entry name" value="TPR_11"/>
    <property type="match status" value="1"/>
</dbReference>
<dbReference type="EMBL" id="JACHDY010000008">
    <property type="protein sequence ID" value="MBB5319363.1"/>
    <property type="molecule type" value="Genomic_DNA"/>
</dbReference>
<dbReference type="PROSITE" id="PS50005">
    <property type="entry name" value="TPR"/>
    <property type="match status" value="1"/>
</dbReference>
<dbReference type="NCBIfam" id="NF047558">
    <property type="entry name" value="TPR_END_plus"/>
    <property type="match status" value="1"/>
</dbReference>
<dbReference type="Gene3D" id="3.40.50.10070">
    <property type="entry name" value="TolB, N-terminal domain"/>
    <property type="match status" value="1"/>
</dbReference>
<dbReference type="InterPro" id="IPR011990">
    <property type="entry name" value="TPR-like_helical_dom_sf"/>
</dbReference>
<feature type="domain" description="OmpR/PhoB-type" evidence="7">
    <location>
        <begin position="1"/>
        <end position="97"/>
    </location>
</feature>
<evidence type="ECO:0000259" key="7">
    <source>
        <dbReference type="PROSITE" id="PS51755"/>
    </source>
</evidence>
<dbReference type="InterPro" id="IPR036388">
    <property type="entry name" value="WH-like_DNA-bd_sf"/>
</dbReference>
<comment type="caution">
    <text evidence="8">The sequence shown here is derived from an EMBL/GenBank/DDBJ whole genome shotgun (WGS) entry which is preliminary data.</text>
</comment>
<keyword evidence="6" id="KW-0472">Membrane</keyword>
<evidence type="ECO:0000256" key="3">
    <source>
        <dbReference type="ARBA" id="ARBA00023125"/>
    </source>
</evidence>
<accession>A0A7W8MT45</accession>
<dbReference type="PANTHER" id="PTHR44858">
    <property type="entry name" value="TETRATRICOPEPTIDE REPEAT PROTEIN 6"/>
    <property type="match status" value="1"/>
</dbReference>
<sequence length="646" mass="72595">MYEFSGFRFDPENHLLESDGNPISLTPKAFEILLVLVQNGSRLTTKEELMRKVWPDSFVEEANLTVNISALRRQLGESPDGHRYIETVPRKGYRFAVPVSHVEVDNHTVAAPSVISVEETAQDILVPGADSLIRDRRRASTANETSNKKRGWLRPVIVVLSLIAVVLSGLGYMAYRNRSVHRQLPRRLAVLPFQNLQQDPNTEFLGFSLADAVITKLGYVSELTVRPSYSVQKYRTQPIDIPAVAASLKVDTLLTGTFLREGDNLRIACQLIDVKTENLLWKGAFDLKYDKLLTVQDQVAQQIIRGLELTLSASEAGRLKTDEPVSPLAYEYYLRGVDLYSKGDAPMAVKMLKKSTELAPHFALSWANLGKAYTANASFQFGGVEHYRMAQAAFEKALSLEPDEMITRIYMANMFTDTGRVEKAVPLLRQALKTNPNQAEIHWELGYAYRFAGMLPESARECELARQLDPGVKINTSALNAYLYLGQYDRFLQSLPKTDDGPFIAFYRGFGEYYKKNLQQAETNFDHAFELDPSLLQAEIGKAFSFGIQQENDKASAILHSLEAKVVEHGVVDPEAIYKIAQAYATIGDKASALRVLQSSIQGGFFPYPYFAADPLLDTLRAEAEFSKLINVARQRHEAFKREFFF</sequence>
<dbReference type="AlphaFoldDB" id="A0A7W8MT45"/>
<dbReference type="CDD" id="cd00383">
    <property type="entry name" value="trans_reg_C"/>
    <property type="match status" value="1"/>
</dbReference>
<dbReference type="Proteomes" id="UP000568106">
    <property type="component" value="Unassembled WGS sequence"/>
</dbReference>
<dbReference type="PANTHER" id="PTHR44858:SF1">
    <property type="entry name" value="UDP-N-ACETYLGLUCOSAMINE--PEPTIDE N-ACETYLGLUCOSAMINYLTRANSFERASE SPINDLY-RELATED"/>
    <property type="match status" value="1"/>
</dbReference>
<name>A0A7W8MT45_9BACT</name>
<dbReference type="SMART" id="SM00028">
    <property type="entry name" value="TPR"/>
    <property type="match status" value="5"/>
</dbReference>
<dbReference type="Pfam" id="PF00486">
    <property type="entry name" value="Trans_reg_C"/>
    <property type="match status" value="1"/>
</dbReference>
<evidence type="ECO:0000256" key="4">
    <source>
        <dbReference type="PROSITE-ProRule" id="PRU00339"/>
    </source>
</evidence>
<evidence type="ECO:0000256" key="6">
    <source>
        <dbReference type="SAM" id="Phobius"/>
    </source>
</evidence>
<dbReference type="SUPFAM" id="SSF48452">
    <property type="entry name" value="TPR-like"/>
    <property type="match status" value="1"/>
</dbReference>
<proteinExistence type="predicted"/>
<feature type="DNA-binding region" description="OmpR/PhoB-type" evidence="5">
    <location>
        <begin position="1"/>
        <end position="97"/>
    </location>
</feature>
<keyword evidence="3 5" id="KW-0238">DNA-binding</keyword>
<dbReference type="GO" id="GO:0000160">
    <property type="term" value="P:phosphorelay signal transduction system"/>
    <property type="evidence" value="ECO:0007669"/>
    <property type="project" value="InterPro"/>
</dbReference>
<feature type="transmembrane region" description="Helical" evidence="6">
    <location>
        <begin position="156"/>
        <end position="175"/>
    </location>
</feature>